<dbReference type="GeneID" id="100370662"/>
<keyword evidence="2" id="KW-1185">Reference proteome</keyword>
<dbReference type="RefSeq" id="XP_002735976.2">
    <property type="nucleotide sequence ID" value="XM_002735930.2"/>
</dbReference>
<evidence type="ECO:0000313" key="3">
    <source>
        <dbReference type="RefSeq" id="XP_002735976.2"/>
    </source>
</evidence>
<keyword evidence="1" id="KW-0732">Signal</keyword>
<reference evidence="3" key="1">
    <citation type="submission" date="2025-08" db="UniProtKB">
        <authorList>
            <consortium name="RefSeq"/>
        </authorList>
    </citation>
    <scope>IDENTIFICATION</scope>
    <source>
        <tissue evidence="3">Testes</tissue>
    </source>
</reference>
<accession>A0ABM0GRW1</accession>
<protein>
    <submittedName>
        <fullName evidence="3">Uncharacterized protein LOC100370662</fullName>
    </submittedName>
</protein>
<evidence type="ECO:0000313" key="2">
    <source>
        <dbReference type="Proteomes" id="UP000694865"/>
    </source>
</evidence>
<feature type="chain" id="PRO_5046141693" evidence="1">
    <location>
        <begin position="25"/>
        <end position="161"/>
    </location>
</feature>
<dbReference type="Proteomes" id="UP000694865">
    <property type="component" value="Unplaced"/>
</dbReference>
<proteinExistence type="predicted"/>
<feature type="signal peptide" evidence="1">
    <location>
        <begin position="1"/>
        <end position="24"/>
    </location>
</feature>
<sequence length="161" mass="18291">MCLMFVCLCDCVLVAVTPTKTCRSTDVRKVIWLKFLVTVNDTWDPDGCIATVLTPRLIPGKEYNKSESVRVGRCDKGPLWFNISEAGIKESHAMNVDLIFFSSVVEDASPPTCRIPWNGTYLTPKTTMANESLLPGCFVMDSREGYHMTYYWFHVIDWMFG</sequence>
<evidence type="ECO:0000256" key="1">
    <source>
        <dbReference type="SAM" id="SignalP"/>
    </source>
</evidence>
<gene>
    <name evidence="3" type="primary">LOC100370662</name>
</gene>
<organism evidence="2 3">
    <name type="scientific">Saccoglossus kowalevskii</name>
    <name type="common">Acorn worm</name>
    <dbReference type="NCBI Taxonomy" id="10224"/>
    <lineage>
        <taxon>Eukaryota</taxon>
        <taxon>Metazoa</taxon>
        <taxon>Hemichordata</taxon>
        <taxon>Enteropneusta</taxon>
        <taxon>Harrimaniidae</taxon>
        <taxon>Saccoglossus</taxon>
    </lineage>
</organism>
<name>A0ABM0GRW1_SACKO</name>